<name>A0AAV8W943_9CUCU</name>
<accession>A0AAV8W943</accession>
<feature type="region of interest" description="Disordered" evidence="2">
    <location>
        <begin position="139"/>
        <end position="167"/>
    </location>
</feature>
<feature type="coiled-coil region" evidence="1">
    <location>
        <begin position="397"/>
        <end position="448"/>
    </location>
</feature>
<dbReference type="GO" id="GO:0051087">
    <property type="term" value="F:protein-folding chaperone binding"/>
    <property type="evidence" value="ECO:0007669"/>
    <property type="project" value="InterPro"/>
</dbReference>
<dbReference type="Proteomes" id="UP001159042">
    <property type="component" value="Unassembled WGS sequence"/>
</dbReference>
<dbReference type="AlphaFoldDB" id="A0AAV8W943"/>
<keyword evidence="1" id="KW-0175">Coiled coil</keyword>
<protein>
    <submittedName>
        <fullName evidence="3">Uncharacterized protein</fullName>
    </submittedName>
</protein>
<feature type="region of interest" description="Disordered" evidence="2">
    <location>
        <begin position="1"/>
        <end position="36"/>
    </location>
</feature>
<proteinExistence type="predicted"/>
<keyword evidence="4" id="KW-1185">Reference proteome</keyword>
<dbReference type="EMBL" id="JANEYG010000005">
    <property type="protein sequence ID" value="KAJ8923155.1"/>
    <property type="molecule type" value="Genomic_DNA"/>
</dbReference>
<dbReference type="SUPFAM" id="SSF63491">
    <property type="entry name" value="BAG domain"/>
    <property type="match status" value="1"/>
</dbReference>
<feature type="compositionally biased region" description="Polar residues" evidence="2">
    <location>
        <begin position="24"/>
        <end position="34"/>
    </location>
</feature>
<evidence type="ECO:0000313" key="4">
    <source>
        <dbReference type="Proteomes" id="UP001159042"/>
    </source>
</evidence>
<gene>
    <name evidence="3" type="ORF">NQ315_001709</name>
</gene>
<dbReference type="InterPro" id="IPR036533">
    <property type="entry name" value="BAG_dom_sf"/>
</dbReference>
<evidence type="ECO:0000256" key="1">
    <source>
        <dbReference type="SAM" id="Coils"/>
    </source>
</evidence>
<evidence type="ECO:0000313" key="3">
    <source>
        <dbReference type="EMBL" id="KAJ8923155.1"/>
    </source>
</evidence>
<sequence>MDKKDKEAGILQSPRFFRRKFASPAQSESTTTPQGKVVLGEVEERLKNMRQKRLDRLSTFVAEQSKLSEERGNKEQEIENAIISMKQSSEDKKTSFKVIAEEEVVVNEVKTPKLTRKGSNESKTSSTKKFINKFNCTAGQSVSSSTEDLRSDDEYEKSSTMSEKLDKVSDGNYNPLLVPIGKQRTGVYMYDADCKFLENEKAVSTSPIKNQHNIKHVGVKEKSFASEESKPAQVNPKIQDIVLRKVPTSEVSGKSFANQSPIKLLPDVKTRHSYENVLTKSNKEDKPGVLMKTFKRNSLGDILDGINDTVTEDVNKDQKFSPKQMFYENLETRKKVTVTNLNNITERVSNTSLIPPKSPMPLPRKANEDKILKKFQRNWDSLKEIVDNDSDVDADELEDLKKTFEEANTLLMEYDARLKILEKRSRNKNSSRQNLEVIVEQLKDIEEAVAHFKGLRRDRSYLDLKKTLVNFLLETSSVKSRNDEELKQKNSLRKEMEGYLKTLEDKVTRNESFLVEVLEAQVTISAMGCTFCKANKSGTGDVVLVFGGANGIVIKDFRRKGKTVKQIVFVLPEIVVTNENNEETIVYKPELNLIEPKVEYTKVAL</sequence>
<organism evidence="3 4">
    <name type="scientific">Exocentrus adspersus</name>
    <dbReference type="NCBI Taxonomy" id="1586481"/>
    <lineage>
        <taxon>Eukaryota</taxon>
        <taxon>Metazoa</taxon>
        <taxon>Ecdysozoa</taxon>
        <taxon>Arthropoda</taxon>
        <taxon>Hexapoda</taxon>
        <taxon>Insecta</taxon>
        <taxon>Pterygota</taxon>
        <taxon>Neoptera</taxon>
        <taxon>Endopterygota</taxon>
        <taxon>Coleoptera</taxon>
        <taxon>Polyphaga</taxon>
        <taxon>Cucujiformia</taxon>
        <taxon>Chrysomeloidea</taxon>
        <taxon>Cerambycidae</taxon>
        <taxon>Lamiinae</taxon>
        <taxon>Acanthocinini</taxon>
        <taxon>Exocentrus</taxon>
    </lineage>
</organism>
<evidence type="ECO:0000256" key="2">
    <source>
        <dbReference type="SAM" id="MobiDB-lite"/>
    </source>
</evidence>
<dbReference type="Gene3D" id="1.20.58.120">
    <property type="entry name" value="BAG domain"/>
    <property type="match status" value="1"/>
</dbReference>
<comment type="caution">
    <text evidence="3">The sequence shown here is derived from an EMBL/GenBank/DDBJ whole genome shotgun (WGS) entry which is preliminary data.</text>
</comment>
<reference evidence="3 4" key="1">
    <citation type="journal article" date="2023" name="Insect Mol. Biol.">
        <title>Genome sequencing provides insights into the evolution of gene families encoding plant cell wall-degrading enzymes in longhorned beetles.</title>
        <authorList>
            <person name="Shin N.R."/>
            <person name="Okamura Y."/>
            <person name="Kirsch R."/>
            <person name="Pauchet Y."/>
        </authorList>
    </citation>
    <scope>NUCLEOTIDE SEQUENCE [LARGE SCALE GENOMIC DNA]</scope>
    <source>
        <strain evidence="3">EAD_L_NR</strain>
    </source>
</reference>